<dbReference type="AlphaFoldDB" id="A0A1Z2LDV6"/>
<accession>A0A1Z2LDV6</accession>
<protein>
    <submittedName>
        <fullName evidence="2">Peptidase</fullName>
    </submittedName>
</protein>
<evidence type="ECO:0000313" key="3">
    <source>
        <dbReference type="Proteomes" id="UP000195755"/>
    </source>
</evidence>
<sequence length="337" mass="35941">MAVGVAVGLPLAGDASTGTPAAAVSGVRVQKLHQDPQQVLDFWTPERMRGARRLSREAGSPRPEATGRTDHADGQATPVVVRPTVPRTPPPDPPKGSRPPGDFPDGGSPWKGDGLVSRTVGTVFLTSPAVVGEVACDGVAVMSHNKSVVLTKGSCTDLIDMSITSWVFAPGYHDGRTPYGLWMATQLFSLPEWHDKADDNFDVGAATVVGIPVGKSLVDTVGGQGVAFNQVIHPHPKVYMFGYWSQQPKTLYYCSGRSVDDPNPPPRMPQALYCPVAGGAAWGSPWFLGFDEETGVGIVNAIDIGNSYNLDYQLAPYFGDRIEDLYDQAQNSPVTNP</sequence>
<feature type="region of interest" description="Disordered" evidence="1">
    <location>
        <begin position="1"/>
        <end position="23"/>
    </location>
</feature>
<feature type="compositionally biased region" description="Pro residues" evidence="1">
    <location>
        <begin position="86"/>
        <end position="97"/>
    </location>
</feature>
<dbReference type="Gene3D" id="2.40.10.10">
    <property type="entry name" value="Trypsin-like serine proteases"/>
    <property type="match status" value="2"/>
</dbReference>
<dbReference type="Proteomes" id="UP000195755">
    <property type="component" value="Chromosome"/>
</dbReference>
<evidence type="ECO:0000313" key="2">
    <source>
        <dbReference type="EMBL" id="ARZ72483.1"/>
    </source>
</evidence>
<dbReference type="EMBL" id="CP021744">
    <property type="protein sequence ID" value="ARZ72483.1"/>
    <property type="molecule type" value="Genomic_DNA"/>
</dbReference>
<reference evidence="2 3" key="1">
    <citation type="submission" date="2017-06" db="EMBL/GenBank/DDBJ databases">
        <title>Streptomyces albireticuli Genome sequencing and assembly.</title>
        <authorList>
            <person name="Wang Y."/>
            <person name="Du B."/>
            <person name="Ding Y."/>
            <person name="Liu H."/>
            <person name="Hou Q."/>
            <person name="Liu K."/>
            <person name="Yao L."/>
            <person name="Wang C."/>
        </authorList>
    </citation>
    <scope>NUCLEOTIDE SEQUENCE [LARGE SCALE GENOMIC DNA]</scope>
    <source>
        <strain evidence="2 3">MDJK11</strain>
    </source>
</reference>
<name>A0A1Z2LDV6_9ACTN</name>
<evidence type="ECO:0000256" key="1">
    <source>
        <dbReference type="SAM" id="MobiDB-lite"/>
    </source>
</evidence>
<feature type="region of interest" description="Disordered" evidence="1">
    <location>
        <begin position="38"/>
        <end position="112"/>
    </location>
</feature>
<proteinExistence type="predicted"/>
<dbReference type="OrthoDB" id="5121599at2"/>
<dbReference type="KEGG" id="salj:SMD11_6907"/>
<gene>
    <name evidence="2" type="ORF">SMD11_6907</name>
</gene>
<dbReference type="RefSeq" id="WP_087930088.1">
    <property type="nucleotide sequence ID" value="NZ_CP021744.1"/>
</dbReference>
<organism evidence="2 3">
    <name type="scientific">Streptomyces albireticuli</name>
    <dbReference type="NCBI Taxonomy" id="1940"/>
    <lineage>
        <taxon>Bacteria</taxon>
        <taxon>Bacillati</taxon>
        <taxon>Actinomycetota</taxon>
        <taxon>Actinomycetes</taxon>
        <taxon>Kitasatosporales</taxon>
        <taxon>Streptomycetaceae</taxon>
        <taxon>Streptomyces</taxon>
    </lineage>
</organism>
<dbReference type="InterPro" id="IPR043504">
    <property type="entry name" value="Peptidase_S1_PA_chymotrypsin"/>
</dbReference>